<protein>
    <submittedName>
        <fullName evidence="3">Uncharacterized skeletal organic matrix protein 5-like</fullName>
    </submittedName>
</protein>
<dbReference type="RefSeq" id="XP_031549617.1">
    <property type="nucleotide sequence ID" value="XM_031693757.1"/>
</dbReference>
<feature type="signal peptide" evidence="1">
    <location>
        <begin position="1"/>
        <end position="21"/>
    </location>
</feature>
<keyword evidence="2" id="KW-1185">Reference proteome</keyword>
<keyword evidence="1" id="KW-0732">Signal</keyword>
<organism evidence="2 3">
    <name type="scientific">Actinia tenebrosa</name>
    <name type="common">Australian red waratah sea anemone</name>
    <dbReference type="NCBI Taxonomy" id="6105"/>
    <lineage>
        <taxon>Eukaryota</taxon>
        <taxon>Metazoa</taxon>
        <taxon>Cnidaria</taxon>
        <taxon>Anthozoa</taxon>
        <taxon>Hexacorallia</taxon>
        <taxon>Actiniaria</taxon>
        <taxon>Actiniidae</taxon>
        <taxon>Actinia</taxon>
    </lineage>
</organism>
<dbReference type="InParanoid" id="A0A6P8HAA5"/>
<dbReference type="OrthoDB" id="5971358at2759"/>
<dbReference type="GeneID" id="116287123"/>
<dbReference type="KEGG" id="aten:116287123"/>
<dbReference type="AlphaFoldDB" id="A0A6P8HAA5"/>
<dbReference type="SUPFAM" id="SSF56496">
    <property type="entry name" value="Fibrinogen C-terminal domain-like"/>
    <property type="match status" value="1"/>
</dbReference>
<dbReference type="NCBIfam" id="NF040941">
    <property type="entry name" value="GGGWT_bact"/>
    <property type="match status" value="1"/>
</dbReference>
<evidence type="ECO:0000313" key="3">
    <source>
        <dbReference type="RefSeq" id="XP_031549617.1"/>
    </source>
</evidence>
<dbReference type="InterPro" id="IPR036056">
    <property type="entry name" value="Fibrinogen-like_C"/>
</dbReference>
<feature type="chain" id="PRO_5027625335" evidence="1">
    <location>
        <begin position="22"/>
        <end position="221"/>
    </location>
</feature>
<evidence type="ECO:0000313" key="2">
    <source>
        <dbReference type="Proteomes" id="UP000515163"/>
    </source>
</evidence>
<reference evidence="3" key="1">
    <citation type="submission" date="2025-08" db="UniProtKB">
        <authorList>
            <consortium name="RefSeq"/>
        </authorList>
    </citation>
    <scope>IDENTIFICATION</scope>
    <source>
        <tissue evidence="3">Tentacle</tissue>
    </source>
</reference>
<gene>
    <name evidence="3" type="primary">LOC116287123</name>
</gene>
<dbReference type="Gene3D" id="2.60.120.1000">
    <property type="match status" value="1"/>
</dbReference>
<evidence type="ECO:0000256" key="1">
    <source>
        <dbReference type="SAM" id="SignalP"/>
    </source>
</evidence>
<proteinExistence type="predicted"/>
<dbReference type="Proteomes" id="UP000515163">
    <property type="component" value="Unplaced"/>
</dbReference>
<accession>A0A6P8HAA5</accession>
<name>A0A6P8HAA5_ACTTE</name>
<sequence length="221" mass="24043">MKMKLVFVLFLVSTLLLTNKALEKRASVTYKNGGEVWLTSDKGKDVVLHPGQGGRVRINGAFFNLKIGSSGNPCNEGNEGSAIYRNGALEICDGVRYVSVTAKLGSARNPAPSCKAILEDDWSAPSGVYYIKTNATVTKVYCYMENIPGCGGGGWTTIMKTNGYLLTFRYGSALWSNRASYHVTGGQSGADHQETKLPTYWTMPFNSLCLGMVTSFHSKPR</sequence>